<feature type="transmembrane region" description="Helical" evidence="2">
    <location>
        <begin position="138"/>
        <end position="157"/>
    </location>
</feature>
<reference evidence="3" key="1">
    <citation type="submission" date="2020-12" db="EMBL/GenBank/DDBJ databases">
        <title>M. sibirica DSM 26468T genome.</title>
        <authorList>
            <person name="Thieme N."/>
            <person name="Rettenmaier R."/>
            <person name="Zverlov V."/>
            <person name="Liebl W."/>
        </authorList>
    </citation>
    <scope>NUCLEOTIDE SEQUENCE</scope>
    <source>
        <strain evidence="3">DSM 26468</strain>
    </source>
</reference>
<keyword evidence="2" id="KW-1133">Transmembrane helix</keyword>
<organism evidence="3 4">
    <name type="scientific">Mobilitalea sibirica</name>
    <dbReference type="NCBI Taxonomy" id="1462919"/>
    <lineage>
        <taxon>Bacteria</taxon>
        <taxon>Bacillati</taxon>
        <taxon>Bacillota</taxon>
        <taxon>Clostridia</taxon>
        <taxon>Lachnospirales</taxon>
        <taxon>Lachnospiraceae</taxon>
        <taxon>Mobilitalea</taxon>
    </lineage>
</organism>
<feature type="compositionally biased region" description="Polar residues" evidence="1">
    <location>
        <begin position="200"/>
        <end position="211"/>
    </location>
</feature>
<dbReference type="AlphaFoldDB" id="A0A8J7HCJ9"/>
<dbReference type="RefSeq" id="WP_197661272.1">
    <property type="nucleotide sequence ID" value="NZ_JAEAGR010000008.1"/>
</dbReference>
<keyword evidence="4" id="KW-1185">Reference proteome</keyword>
<feature type="region of interest" description="Disordered" evidence="1">
    <location>
        <begin position="377"/>
        <end position="411"/>
    </location>
</feature>
<feature type="compositionally biased region" description="Basic and acidic residues" evidence="1">
    <location>
        <begin position="378"/>
        <end position="408"/>
    </location>
</feature>
<keyword evidence="2" id="KW-0472">Membrane</keyword>
<dbReference type="EMBL" id="JAEAGR010000008">
    <property type="protein sequence ID" value="MBH1941047.1"/>
    <property type="molecule type" value="Genomic_DNA"/>
</dbReference>
<evidence type="ECO:0000313" key="3">
    <source>
        <dbReference type="EMBL" id="MBH1941047.1"/>
    </source>
</evidence>
<comment type="caution">
    <text evidence="3">The sequence shown here is derived from an EMBL/GenBank/DDBJ whole genome shotgun (WGS) entry which is preliminary data.</text>
</comment>
<protein>
    <submittedName>
        <fullName evidence="3">Uncharacterized protein</fullName>
    </submittedName>
</protein>
<name>A0A8J7HCJ9_9FIRM</name>
<evidence type="ECO:0000256" key="1">
    <source>
        <dbReference type="SAM" id="MobiDB-lite"/>
    </source>
</evidence>
<feature type="region of interest" description="Disordered" evidence="1">
    <location>
        <begin position="198"/>
        <end position="232"/>
    </location>
</feature>
<evidence type="ECO:0000256" key="2">
    <source>
        <dbReference type="SAM" id="Phobius"/>
    </source>
</evidence>
<gene>
    <name evidence="3" type="ORF">I5677_09100</name>
</gene>
<sequence length="566" mass="63384">MIEEQKELMKRELIIIKKLHNRTDYTQMDSIKAIYNYVVSKNLLKTKLGEKYRNRLLSLQGETKEVNFCIICGKPCEDNPLVCNQCNQKLVGTEKEQAPQAPVVTEAIGHESAATSTKRSEEVLEAGIKGKPSSKNKGWKIISSVVLLLLLFFYILGRNENAQDKASDNDSIYSREEQDMNIQEGEEIEASSVETMLPSLRNSNSDSSGVENSDDETSESNHTLEDTEEDITIDQNIEEAGFDFTEEELMNGIHSLLVPQQLDLGTKKDYPHIFLVVEGDTASNVAYQVVLNEAGKVQTISINISAPVETLDIFSKAVAAAILTCDPSITYEEAMSIIDITGDPEVITINDISYFAGPLSEDLLSFFITKADIPNDLDSSKSETDDRNSDSRNEYNNDIGNDGKDRTNADSADMDINVEDIYAEIEGYELSPLLGMTSEEVNNLLGYPLFTDGNTEYYSDILSVVYEDGVAYKVILGLEERFDFTQKEIPETIHSIDGIRLGDTKETVLGFGKETRLFIMQGVFYGNTYQIEQDGYYVNVDFFTLEDTEEEAPIYRIVLTRLIPVE</sequence>
<evidence type="ECO:0000313" key="4">
    <source>
        <dbReference type="Proteomes" id="UP000623269"/>
    </source>
</evidence>
<dbReference type="Proteomes" id="UP000623269">
    <property type="component" value="Unassembled WGS sequence"/>
</dbReference>
<accession>A0A8J7HCJ9</accession>
<proteinExistence type="predicted"/>
<keyword evidence="2" id="KW-0812">Transmembrane</keyword>